<feature type="region of interest" description="Disordered" evidence="1">
    <location>
        <begin position="23"/>
        <end position="144"/>
    </location>
</feature>
<name>A0A1X0N5M1_9PSED</name>
<feature type="compositionally biased region" description="Basic and acidic residues" evidence="1">
    <location>
        <begin position="119"/>
        <end position="144"/>
    </location>
</feature>
<protein>
    <submittedName>
        <fullName evidence="3">Translation initiation factor 2</fullName>
    </submittedName>
</protein>
<dbReference type="AlphaFoldDB" id="A0A1X0N5M1"/>
<keyword evidence="3" id="KW-0648">Protein biosynthesis</keyword>
<feature type="chain" id="PRO_5012710218" evidence="2">
    <location>
        <begin position="21"/>
        <end position="221"/>
    </location>
</feature>
<feature type="compositionally biased region" description="Low complexity" evidence="1">
    <location>
        <begin position="31"/>
        <end position="46"/>
    </location>
</feature>
<keyword evidence="3" id="KW-0396">Initiation factor</keyword>
<dbReference type="RefSeq" id="WP_083183604.1">
    <property type="nucleotide sequence ID" value="NZ_CBCRZR010000005.1"/>
</dbReference>
<evidence type="ECO:0000313" key="4">
    <source>
        <dbReference type="Proteomes" id="UP000192815"/>
    </source>
</evidence>
<organism evidence="3 4">
    <name type="scientific">Pseudomonas floridensis</name>
    <dbReference type="NCBI Taxonomy" id="1958950"/>
    <lineage>
        <taxon>Bacteria</taxon>
        <taxon>Pseudomonadati</taxon>
        <taxon>Pseudomonadota</taxon>
        <taxon>Gammaproteobacteria</taxon>
        <taxon>Pseudomonadales</taxon>
        <taxon>Pseudomonadaceae</taxon>
        <taxon>Pseudomonas</taxon>
    </lineage>
</organism>
<evidence type="ECO:0000256" key="2">
    <source>
        <dbReference type="SAM" id="SignalP"/>
    </source>
</evidence>
<sequence>MNMFRCLGLAVIVLLSACDAQETPVPKPKTESSVPAPVSSPVTSEARSTSDSPRESVVTDAASEKSPPVTTHQLMPNIPVTPVVAGKEASRPVAPRPIQEVPATGKSTSKPTAAKAATARRDAAASTKAGKETKSKDVRINRPKLDLSLPPELVKQLDPPANVITAKRKPILPQMFGGESSGDPSPFELNGRLLSNEMQLQMRNDNRRDVEGAALDFKFKQ</sequence>
<gene>
    <name evidence="3" type="ORF">BZK31_14260</name>
</gene>
<keyword evidence="2" id="KW-0732">Signal</keyword>
<dbReference type="EMBL" id="MUIO01000054">
    <property type="protein sequence ID" value="ORC58582.1"/>
    <property type="molecule type" value="Genomic_DNA"/>
</dbReference>
<accession>A0A1X0N5M1</accession>
<dbReference type="OrthoDB" id="7033497at2"/>
<dbReference type="STRING" id="1958950.BZK31_14260"/>
<reference evidence="4" key="1">
    <citation type="submission" date="2017-02" db="EMBL/GenBank/DDBJ databases">
        <title>Pseudomonas floridae sp. nov., a novel pathogenic bacterial species isolated from tomato.</title>
        <authorList>
            <person name="Timilsina S."/>
            <person name="Vallad G.E."/>
            <person name="Jones J.B."/>
        </authorList>
    </citation>
    <scope>NUCLEOTIDE SEQUENCE [LARGE SCALE GENOMIC DNA]</scope>
    <source>
        <strain evidence="4">GEV388</strain>
    </source>
</reference>
<dbReference type="PROSITE" id="PS51257">
    <property type="entry name" value="PROKAR_LIPOPROTEIN"/>
    <property type="match status" value="1"/>
</dbReference>
<proteinExistence type="predicted"/>
<keyword evidence="4" id="KW-1185">Reference proteome</keyword>
<feature type="compositionally biased region" description="Low complexity" evidence="1">
    <location>
        <begin position="103"/>
        <end position="117"/>
    </location>
</feature>
<evidence type="ECO:0000256" key="1">
    <source>
        <dbReference type="SAM" id="MobiDB-lite"/>
    </source>
</evidence>
<dbReference type="Proteomes" id="UP000192815">
    <property type="component" value="Unassembled WGS sequence"/>
</dbReference>
<comment type="caution">
    <text evidence="3">The sequence shown here is derived from an EMBL/GenBank/DDBJ whole genome shotgun (WGS) entry which is preliminary data.</text>
</comment>
<feature type="signal peptide" evidence="2">
    <location>
        <begin position="1"/>
        <end position="20"/>
    </location>
</feature>
<evidence type="ECO:0000313" key="3">
    <source>
        <dbReference type="EMBL" id="ORC58582.1"/>
    </source>
</evidence>
<dbReference type="GO" id="GO:0003743">
    <property type="term" value="F:translation initiation factor activity"/>
    <property type="evidence" value="ECO:0007669"/>
    <property type="project" value="UniProtKB-KW"/>
</dbReference>